<name>A0AAX4JRD1_9TREE</name>
<dbReference type="GO" id="GO:0016491">
    <property type="term" value="F:oxidoreductase activity"/>
    <property type="evidence" value="ECO:0007669"/>
    <property type="project" value="UniProtKB-KW"/>
</dbReference>
<gene>
    <name evidence="4" type="ORF">L201_002313</name>
</gene>
<dbReference type="Pfam" id="PF00106">
    <property type="entry name" value="adh_short"/>
    <property type="match status" value="1"/>
</dbReference>
<organism evidence="4 5">
    <name type="scientific">Kwoniella dendrophila CBS 6074</name>
    <dbReference type="NCBI Taxonomy" id="1295534"/>
    <lineage>
        <taxon>Eukaryota</taxon>
        <taxon>Fungi</taxon>
        <taxon>Dikarya</taxon>
        <taxon>Basidiomycota</taxon>
        <taxon>Agaricomycotina</taxon>
        <taxon>Tremellomycetes</taxon>
        <taxon>Tremellales</taxon>
        <taxon>Cryptococcaceae</taxon>
        <taxon>Kwoniella</taxon>
    </lineage>
</organism>
<dbReference type="InterPro" id="IPR036291">
    <property type="entry name" value="NAD(P)-bd_dom_sf"/>
</dbReference>
<dbReference type="SUPFAM" id="SSF51735">
    <property type="entry name" value="NAD(P)-binding Rossmann-fold domains"/>
    <property type="match status" value="1"/>
</dbReference>
<evidence type="ECO:0000256" key="2">
    <source>
        <dbReference type="ARBA" id="ARBA00022857"/>
    </source>
</evidence>
<accession>A0AAX4JRD1</accession>
<keyword evidence="5" id="KW-1185">Reference proteome</keyword>
<dbReference type="CDD" id="cd05233">
    <property type="entry name" value="SDR_c"/>
    <property type="match status" value="1"/>
</dbReference>
<dbReference type="PROSITE" id="PS00061">
    <property type="entry name" value="ADH_SHORT"/>
    <property type="match status" value="1"/>
</dbReference>
<dbReference type="InterPro" id="IPR002347">
    <property type="entry name" value="SDR_fam"/>
</dbReference>
<dbReference type="PANTHER" id="PTHR43618:SF4">
    <property type="entry name" value="SHORT CHAIN DEHYDROGENASE_REDUCTASE FAMILY (AFU_ORTHOLOGUE AFUA_7G04540)"/>
    <property type="match status" value="1"/>
</dbReference>
<dbReference type="PANTHER" id="PTHR43618">
    <property type="entry name" value="7-ALPHA-HYDROXYSTEROID DEHYDROGENASE"/>
    <property type="match status" value="1"/>
</dbReference>
<evidence type="ECO:0000313" key="5">
    <source>
        <dbReference type="Proteomes" id="UP001355207"/>
    </source>
</evidence>
<evidence type="ECO:0000313" key="4">
    <source>
        <dbReference type="EMBL" id="WWC87424.1"/>
    </source>
</evidence>
<dbReference type="Gene3D" id="3.40.50.720">
    <property type="entry name" value="NAD(P)-binding Rossmann-like Domain"/>
    <property type="match status" value="1"/>
</dbReference>
<dbReference type="EMBL" id="CP144099">
    <property type="protein sequence ID" value="WWC87424.1"/>
    <property type="molecule type" value="Genomic_DNA"/>
</dbReference>
<dbReference type="PRINTS" id="PR00081">
    <property type="entry name" value="GDHRDH"/>
</dbReference>
<proteinExistence type="inferred from homology"/>
<dbReference type="GeneID" id="91092985"/>
<evidence type="ECO:0000256" key="3">
    <source>
        <dbReference type="ARBA" id="ARBA00023002"/>
    </source>
</evidence>
<dbReference type="AlphaFoldDB" id="A0AAX4JRD1"/>
<dbReference type="InterPro" id="IPR020904">
    <property type="entry name" value="Sc_DH/Rdtase_CS"/>
</dbReference>
<comment type="similarity">
    <text evidence="1">Belongs to the short-chain dehydrogenases/reductases (SDR) family.</text>
</comment>
<protein>
    <submittedName>
        <fullName evidence="4">Uncharacterized protein</fullName>
    </submittedName>
</protein>
<keyword evidence="3" id="KW-0560">Oxidoreductase</keyword>
<sequence>MTDLNRFKLENLFSVTGQTVLITGGGSGIGRTLTTAFIANNAKVIIVGRRLDVLEDTAKEIGGDIICVQGDVSTKEGAEAAMRKVEEKVECVDTIVNCAGISIPLKTPADQVSNPDMIHETLSGVENEDWIKTHQVNVNGPYYVTVSAIPLLQKSQNPNMIMISSVAGLVPQRGNNTFTYGVSKAGTIHLSSMLAGRLHPLKIRVNCICPGIFPSEMTSTKDENGNIILGDMGTKAVKRNTTGRPGLPEEIAAPILLLASKGGMYMNDTCINVDGGRWLVMKGIYDGYRLPDDSYID</sequence>
<dbReference type="Proteomes" id="UP001355207">
    <property type="component" value="Chromosome 2"/>
</dbReference>
<dbReference type="RefSeq" id="XP_066074187.1">
    <property type="nucleotide sequence ID" value="XM_066218090.1"/>
</dbReference>
<dbReference type="InterPro" id="IPR052178">
    <property type="entry name" value="Sec_Metab_Biosynth_SDR"/>
</dbReference>
<evidence type="ECO:0000256" key="1">
    <source>
        <dbReference type="ARBA" id="ARBA00006484"/>
    </source>
</evidence>
<reference evidence="4 5" key="1">
    <citation type="submission" date="2024-01" db="EMBL/GenBank/DDBJ databases">
        <title>Comparative genomics of Cryptococcus and Kwoniella reveals pathogenesis evolution and contrasting modes of karyotype evolution via chromosome fusion or intercentromeric recombination.</title>
        <authorList>
            <person name="Coelho M.A."/>
            <person name="David-Palma M."/>
            <person name="Shea T."/>
            <person name="Bowers K."/>
            <person name="McGinley-Smith S."/>
            <person name="Mohammad A.W."/>
            <person name="Gnirke A."/>
            <person name="Yurkov A.M."/>
            <person name="Nowrousian M."/>
            <person name="Sun S."/>
            <person name="Cuomo C.A."/>
            <person name="Heitman J."/>
        </authorList>
    </citation>
    <scope>NUCLEOTIDE SEQUENCE [LARGE SCALE GENOMIC DNA]</scope>
    <source>
        <strain evidence="4 5">CBS 6074</strain>
    </source>
</reference>
<keyword evidence="2" id="KW-0521">NADP</keyword>